<dbReference type="OrthoDB" id="4757095at2759"/>
<dbReference type="Proteomes" id="UP000800094">
    <property type="component" value="Unassembled WGS sequence"/>
</dbReference>
<keyword evidence="3" id="KW-1185">Reference proteome</keyword>
<dbReference type="AlphaFoldDB" id="A0A6A6IX87"/>
<gene>
    <name evidence="2" type="ORF">BU26DRAFT_561075</name>
</gene>
<dbReference type="EMBL" id="ML987191">
    <property type="protein sequence ID" value="KAF2253803.1"/>
    <property type="molecule type" value="Genomic_DNA"/>
</dbReference>
<feature type="domain" description="DUF7730" evidence="1">
    <location>
        <begin position="13"/>
        <end position="266"/>
    </location>
</feature>
<dbReference type="InterPro" id="IPR056632">
    <property type="entry name" value="DUF7730"/>
</dbReference>
<name>A0A6A6IX87_9PLEO</name>
<evidence type="ECO:0000313" key="3">
    <source>
        <dbReference type="Proteomes" id="UP000800094"/>
    </source>
</evidence>
<protein>
    <recommendedName>
        <fullName evidence="1">DUF7730 domain-containing protein</fullName>
    </recommendedName>
</protein>
<organism evidence="2 3">
    <name type="scientific">Trematosphaeria pertusa</name>
    <dbReference type="NCBI Taxonomy" id="390896"/>
    <lineage>
        <taxon>Eukaryota</taxon>
        <taxon>Fungi</taxon>
        <taxon>Dikarya</taxon>
        <taxon>Ascomycota</taxon>
        <taxon>Pezizomycotina</taxon>
        <taxon>Dothideomycetes</taxon>
        <taxon>Pleosporomycetidae</taxon>
        <taxon>Pleosporales</taxon>
        <taxon>Massarineae</taxon>
        <taxon>Trematosphaeriaceae</taxon>
        <taxon>Trematosphaeria</taxon>
    </lineage>
</organism>
<accession>A0A6A6IX87</accession>
<evidence type="ECO:0000313" key="2">
    <source>
        <dbReference type="EMBL" id="KAF2253803.1"/>
    </source>
</evidence>
<sequence>MSTRPTEEAPINPQVGSKFFSAPLEIRQMIYGYIFPYGVHAYLRQGKLHSSACVEPRANGDYDGGERRDESSDWRTPGPIWSRRLQSSWGPHWKCEEVALSMGRSWEAAGDADMVMLRACKRMYIDIMTFIVDIAAVHVTDLDTLGCLLQEATTVSPGTWTVSGYLATALPLVRNLSVVLRLPLTTCKILESSSDHGSAPTSTTNATAWFRLCPAIARLKRLLRLHIWLDHDGESSWSVVNERAILSPLTALTDISGLDISVSLPHLHHRYETPERHFVKQWPSPPFTIERRLRQRYHVVETDPGRFDVSYQADFPYLYNYYRDLSEDEVE</sequence>
<reference evidence="2" key="1">
    <citation type="journal article" date="2020" name="Stud. Mycol.">
        <title>101 Dothideomycetes genomes: a test case for predicting lifestyles and emergence of pathogens.</title>
        <authorList>
            <person name="Haridas S."/>
            <person name="Albert R."/>
            <person name="Binder M."/>
            <person name="Bloem J."/>
            <person name="Labutti K."/>
            <person name="Salamov A."/>
            <person name="Andreopoulos B."/>
            <person name="Baker S."/>
            <person name="Barry K."/>
            <person name="Bills G."/>
            <person name="Bluhm B."/>
            <person name="Cannon C."/>
            <person name="Castanera R."/>
            <person name="Culley D."/>
            <person name="Daum C."/>
            <person name="Ezra D."/>
            <person name="Gonzalez J."/>
            <person name="Henrissat B."/>
            <person name="Kuo A."/>
            <person name="Liang C."/>
            <person name="Lipzen A."/>
            <person name="Lutzoni F."/>
            <person name="Magnuson J."/>
            <person name="Mondo S."/>
            <person name="Nolan M."/>
            <person name="Ohm R."/>
            <person name="Pangilinan J."/>
            <person name="Park H.-J."/>
            <person name="Ramirez L."/>
            <person name="Alfaro M."/>
            <person name="Sun H."/>
            <person name="Tritt A."/>
            <person name="Yoshinaga Y."/>
            <person name="Zwiers L.-H."/>
            <person name="Turgeon B."/>
            <person name="Goodwin S."/>
            <person name="Spatafora J."/>
            <person name="Crous P."/>
            <person name="Grigoriev I."/>
        </authorList>
    </citation>
    <scope>NUCLEOTIDE SEQUENCE</scope>
    <source>
        <strain evidence="2">CBS 122368</strain>
    </source>
</reference>
<proteinExistence type="predicted"/>
<evidence type="ECO:0000259" key="1">
    <source>
        <dbReference type="Pfam" id="PF24864"/>
    </source>
</evidence>
<dbReference type="GeneID" id="54586202"/>
<dbReference type="RefSeq" id="XP_033688807.1">
    <property type="nucleotide sequence ID" value="XM_033832872.1"/>
</dbReference>
<dbReference type="Pfam" id="PF24864">
    <property type="entry name" value="DUF7730"/>
    <property type="match status" value="1"/>
</dbReference>